<reference evidence="2 3" key="1">
    <citation type="submission" date="2020-12" db="EMBL/GenBank/DDBJ databases">
        <title>FDA dAtabase for Regulatory Grade micrObial Sequences (FDA-ARGOS): Supporting development and validation of Infectious Disease Dx tests.</title>
        <authorList>
            <person name="Sproer C."/>
            <person name="Gronow S."/>
            <person name="Severitt S."/>
            <person name="Schroder I."/>
            <person name="Tallon L."/>
            <person name="Sadzewicz L."/>
            <person name="Zhao X."/>
            <person name="Boylan J."/>
            <person name="Ott S."/>
            <person name="Bowen H."/>
            <person name="Vavikolanu K."/>
            <person name="Mehta A."/>
            <person name="Aluvathingal J."/>
            <person name="Nadendla S."/>
            <person name="Lowell S."/>
            <person name="Myers T."/>
            <person name="Yan Y."/>
            <person name="Sichtig H."/>
        </authorList>
    </citation>
    <scope>NUCLEOTIDE SEQUENCE [LARGE SCALE GENOMIC DNA]</scope>
    <source>
        <strain evidence="2 3">FDAARGOS_985</strain>
    </source>
</reference>
<dbReference type="EMBL" id="CP066065">
    <property type="protein sequence ID" value="QQC44200.1"/>
    <property type="molecule type" value="Genomic_DNA"/>
</dbReference>
<keyword evidence="1" id="KW-0472">Membrane</keyword>
<feature type="transmembrane region" description="Helical" evidence="1">
    <location>
        <begin position="37"/>
        <end position="58"/>
    </location>
</feature>
<feature type="transmembrane region" description="Helical" evidence="1">
    <location>
        <begin position="115"/>
        <end position="137"/>
    </location>
</feature>
<keyword evidence="1" id="KW-0812">Transmembrane</keyword>
<proteinExistence type="predicted"/>
<keyword evidence="1" id="KW-1133">Transmembrane helix</keyword>
<evidence type="ECO:0000313" key="2">
    <source>
        <dbReference type="EMBL" id="QQC44200.1"/>
    </source>
</evidence>
<name>A0AAQ0BW66_9ACTO</name>
<feature type="transmembrane region" description="Helical" evidence="1">
    <location>
        <begin position="157"/>
        <end position="185"/>
    </location>
</feature>
<gene>
    <name evidence="2" type="ORF">I6H42_01925</name>
</gene>
<keyword evidence="3" id="KW-1185">Reference proteome</keyword>
<dbReference type="NCBIfam" id="TIGR02185">
    <property type="entry name" value="Trep_Strep"/>
    <property type="match status" value="1"/>
</dbReference>
<evidence type="ECO:0000256" key="1">
    <source>
        <dbReference type="SAM" id="Phobius"/>
    </source>
</evidence>
<evidence type="ECO:0000313" key="3">
    <source>
        <dbReference type="Proteomes" id="UP000595220"/>
    </source>
</evidence>
<protein>
    <submittedName>
        <fullName evidence="2">MptD family putative ECF transporter S component</fullName>
    </submittedName>
</protein>
<accession>A0AAQ0BW66</accession>
<feature type="transmembrane region" description="Helical" evidence="1">
    <location>
        <begin position="65"/>
        <end position="81"/>
    </location>
</feature>
<feature type="transmembrane region" description="Helical" evidence="1">
    <location>
        <begin position="12"/>
        <end position="31"/>
    </location>
</feature>
<sequence length="199" mass="22479">MEDGKWTIKDVISTMLISMFMIVIHVVITLVCMPNNFVSMVLSTAFAAFFCGVVYMLLATRVGKHGCTLIYTTLLGIVYLISGNWYLTPWFIIVGLICELILIKKGSYHSNKRVIASWSVNGLLHQGTNFLPILFFWDTYYAFAMQSGMEQSYVDSYLYYYTTPSWIVFITILTLVLAFLGALVGARLMNKHFGKAGVL</sequence>
<dbReference type="Pfam" id="PF09605">
    <property type="entry name" value="Trep_Strep"/>
    <property type="match status" value="1"/>
</dbReference>
<dbReference type="Proteomes" id="UP000595220">
    <property type="component" value="Chromosome"/>
</dbReference>
<dbReference type="InterPro" id="IPR011733">
    <property type="entry name" value="CHP02185_IM"/>
</dbReference>
<organism evidence="2 3">
    <name type="scientific">Schaalia meyeri</name>
    <dbReference type="NCBI Taxonomy" id="52773"/>
    <lineage>
        <taxon>Bacteria</taxon>
        <taxon>Bacillati</taxon>
        <taxon>Actinomycetota</taxon>
        <taxon>Actinomycetes</taxon>
        <taxon>Actinomycetales</taxon>
        <taxon>Actinomycetaceae</taxon>
        <taxon>Schaalia</taxon>
    </lineage>
</organism>
<dbReference type="RefSeq" id="WP_074632849.1">
    <property type="nucleotide sequence ID" value="NZ_CP066065.1"/>
</dbReference>
<dbReference type="AlphaFoldDB" id="A0AAQ0BW66"/>